<proteinExistence type="predicted"/>
<evidence type="ECO:0000313" key="2">
    <source>
        <dbReference type="Proteomes" id="UP000198211"/>
    </source>
</evidence>
<protein>
    <submittedName>
        <fullName evidence="1">Uncharacterized protein</fullName>
    </submittedName>
</protein>
<name>A0A225VP72_9STRA</name>
<accession>A0A225VP72</accession>
<gene>
    <name evidence="1" type="ORF">PHMEG_00020331</name>
</gene>
<comment type="caution">
    <text evidence="1">The sequence shown here is derived from an EMBL/GenBank/DDBJ whole genome shotgun (WGS) entry which is preliminary data.</text>
</comment>
<dbReference type="AlphaFoldDB" id="A0A225VP72"/>
<reference evidence="2" key="1">
    <citation type="submission" date="2017-03" db="EMBL/GenBank/DDBJ databases">
        <title>Phytopthora megakarya and P. palmivora, two closely related causual agents of cacao black pod achieved similar genome size and gene model numbers by different mechanisms.</title>
        <authorList>
            <person name="Ali S."/>
            <person name="Shao J."/>
            <person name="Larry D.J."/>
            <person name="Kronmiller B."/>
            <person name="Shen D."/>
            <person name="Strem M.D."/>
            <person name="Melnick R.L."/>
            <person name="Guiltinan M.J."/>
            <person name="Tyler B.M."/>
            <person name="Meinhardt L.W."/>
            <person name="Bailey B.A."/>
        </authorList>
    </citation>
    <scope>NUCLEOTIDE SEQUENCE [LARGE SCALE GENOMIC DNA]</scope>
    <source>
        <strain evidence="2">zdho120</strain>
    </source>
</reference>
<dbReference type="EMBL" id="NBNE01003598">
    <property type="protein sequence ID" value="OWZ07296.1"/>
    <property type="molecule type" value="Genomic_DNA"/>
</dbReference>
<sequence>MAWSLVQLANGRTGKQKKTEATLTYLTILDSDLKYSLSMNSRVFGKDVRLSIVMMDSPTKLRLPVSPKARTLSQNQLRTATVASYSLSNLSKAQHIIVQTNIAVNTGKGPQLFSV</sequence>
<dbReference type="Proteomes" id="UP000198211">
    <property type="component" value="Unassembled WGS sequence"/>
</dbReference>
<evidence type="ECO:0000313" key="1">
    <source>
        <dbReference type="EMBL" id="OWZ07296.1"/>
    </source>
</evidence>
<keyword evidence="2" id="KW-1185">Reference proteome</keyword>
<organism evidence="1 2">
    <name type="scientific">Phytophthora megakarya</name>
    <dbReference type="NCBI Taxonomy" id="4795"/>
    <lineage>
        <taxon>Eukaryota</taxon>
        <taxon>Sar</taxon>
        <taxon>Stramenopiles</taxon>
        <taxon>Oomycota</taxon>
        <taxon>Peronosporomycetes</taxon>
        <taxon>Peronosporales</taxon>
        <taxon>Peronosporaceae</taxon>
        <taxon>Phytophthora</taxon>
    </lineage>
</organism>